<dbReference type="SUPFAM" id="SSF53335">
    <property type="entry name" value="S-adenosyl-L-methionine-dependent methyltransferases"/>
    <property type="match status" value="1"/>
</dbReference>
<sequence>MVDTLSEHVELLRRQYLQLIQPDELTLPPTAILKTAETQSQIFTTLFRDGNLRFPPTDRYRSRVLKLLVNTLEQSVSEPDEDEISDDLASLLAESLVAQPMVSEINDAQRKSYVTYSVPEPLTITSPAQQSITTLETPALLAAGGTTGLRTWEAAKYLASFLCSPMGRPFVLGQQIIELGAGTGLVSMFCARHLGAEFTLATDGTGEVVDSIVENMFLNGLDSKKTMDTAVLKWGHAVMPELVLDEEGTRNYNLVLGADIQMKGLIAATIRKEETLEKFVRCCSM</sequence>
<dbReference type="EMBL" id="CAJPDQ010000015">
    <property type="protein sequence ID" value="CAF9919789.1"/>
    <property type="molecule type" value="Genomic_DNA"/>
</dbReference>
<dbReference type="Proteomes" id="UP000664169">
    <property type="component" value="Unassembled WGS sequence"/>
</dbReference>
<name>A0A8H3F885_9LECA</name>
<dbReference type="PANTHER" id="PTHR14614:SF130">
    <property type="entry name" value="PROTEIN-LYSINE N-METHYLTRANSFERASE EEF2KMT"/>
    <property type="match status" value="1"/>
</dbReference>
<protein>
    <submittedName>
        <fullName evidence="1">Uncharacterized protein</fullName>
    </submittedName>
</protein>
<evidence type="ECO:0000313" key="2">
    <source>
        <dbReference type="Proteomes" id="UP000664169"/>
    </source>
</evidence>
<gene>
    <name evidence="1" type="ORF">GOMPHAMPRED_001867</name>
</gene>
<proteinExistence type="predicted"/>
<reference evidence="1" key="1">
    <citation type="submission" date="2021-03" db="EMBL/GenBank/DDBJ databases">
        <authorList>
            <person name="Tagirdzhanova G."/>
        </authorList>
    </citation>
    <scope>NUCLEOTIDE SEQUENCE</scope>
</reference>
<dbReference type="AlphaFoldDB" id="A0A8H3F885"/>
<dbReference type="Gene3D" id="3.40.50.150">
    <property type="entry name" value="Vaccinia Virus protein VP39"/>
    <property type="match status" value="1"/>
</dbReference>
<dbReference type="InterPro" id="IPR029063">
    <property type="entry name" value="SAM-dependent_MTases_sf"/>
</dbReference>
<keyword evidence="2" id="KW-1185">Reference proteome</keyword>
<dbReference type="PANTHER" id="PTHR14614">
    <property type="entry name" value="HEPATOCELLULAR CARCINOMA-ASSOCIATED ANTIGEN"/>
    <property type="match status" value="1"/>
</dbReference>
<dbReference type="GO" id="GO:0005737">
    <property type="term" value="C:cytoplasm"/>
    <property type="evidence" value="ECO:0007669"/>
    <property type="project" value="TreeGrafter"/>
</dbReference>
<comment type="caution">
    <text evidence="1">The sequence shown here is derived from an EMBL/GenBank/DDBJ whole genome shotgun (WGS) entry which is preliminary data.</text>
</comment>
<organism evidence="1 2">
    <name type="scientific">Gomphillus americanus</name>
    <dbReference type="NCBI Taxonomy" id="1940652"/>
    <lineage>
        <taxon>Eukaryota</taxon>
        <taxon>Fungi</taxon>
        <taxon>Dikarya</taxon>
        <taxon>Ascomycota</taxon>
        <taxon>Pezizomycotina</taxon>
        <taxon>Lecanoromycetes</taxon>
        <taxon>OSLEUM clade</taxon>
        <taxon>Ostropomycetidae</taxon>
        <taxon>Ostropales</taxon>
        <taxon>Graphidaceae</taxon>
        <taxon>Gomphilloideae</taxon>
        <taxon>Gomphillus</taxon>
    </lineage>
</organism>
<evidence type="ECO:0000313" key="1">
    <source>
        <dbReference type="EMBL" id="CAF9919789.1"/>
    </source>
</evidence>
<accession>A0A8H3F885</accession>
<dbReference type="OrthoDB" id="194386at2759"/>
<dbReference type="GO" id="GO:0008757">
    <property type="term" value="F:S-adenosylmethionine-dependent methyltransferase activity"/>
    <property type="evidence" value="ECO:0007669"/>
    <property type="project" value="UniProtKB-ARBA"/>
</dbReference>
<dbReference type="InterPro" id="IPR019410">
    <property type="entry name" value="Methyltransf_16"/>
</dbReference>
<dbReference type="Pfam" id="PF10294">
    <property type="entry name" value="Methyltransf_16"/>
    <property type="match status" value="1"/>
</dbReference>